<evidence type="ECO:0000256" key="1">
    <source>
        <dbReference type="ARBA" id="ARBA00022723"/>
    </source>
</evidence>
<protein>
    <recommendedName>
        <fullName evidence="4">Cysteine and histidine-rich domain-containing protein 1</fullName>
    </recommendedName>
    <alternativeName>
        <fullName evidence="5">CHORD domain-containing protein 1</fullName>
    </alternativeName>
</protein>
<evidence type="ECO:0000256" key="4">
    <source>
        <dbReference type="ARBA" id="ARBA00034547"/>
    </source>
</evidence>
<keyword evidence="10" id="KW-1185">Reference proteome</keyword>
<dbReference type="InterPro" id="IPR039790">
    <property type="entry name" value="CHRD1"/>
</dbReference>
<dbReference type="SUPFAM" id="SSF49764">
    <property type="entry name" value="HSP20-like chaperones"/>
    <property type="match status" value="1"/>
</dbReference>
<evidence type="ECO:0000256" key="6">
    <source>
        <dbReference type="SAM" id="MobiDB-lite"/>
    </source>
</evidence>
<feature type="domain" description="CS" evidence="7">
    <location>
        <begin position="257"/>
        <end position="346"/>
    </location>
</feature>
<dbReference type="PROSITE" id="PS51203">
    <property type="entry name" value="CS"/>
    <property type="match status" value="1"/>
</dbReference>
<dbReference type="Ensembl" id="ENSCCRT00010009631.1">
    <property type="protein sequence ID" value="ENSCCRP00010008856.1"/>
    <property type="gene ID" value="ENSCCRG00010003773.1"/>
</dbReference>
<dbReference type="InterPro" id="IPR007051">
    <property type="entry name" value="CHORD_dom"/>
</dbReference>
<evidence type="ECO:0000256" key="5">
    <source>
        <dbReference type="ARBA" id="ARBA00034558"/>
    </source>
</evidence>
<dbReference type="Proteomes" id="UP000694427">
    <property type="component" value="Unplaced"/>
</dbReference>
<dbReference type="Pfam" id="PF04969">
    <property type="entry name" value="CS"/>
    <property type="match status" value="1"/>
</dbReference>
<name>A0A8C1GHH4_CYPCA</name>
<accession>A0A8C1GHH4</accession>
<evidence type="ECO:0000313" key="9">
    <source>
        <dbReference type="Ensembl" id="ENSCCRP00010008856.1"/>
    </source>
</evidence>
<dbReference type="Pfam" id="PF04968">
    <property type="entry name" value="CHORD"/>
    <property type="match status" value="2"/>
</dbReference>
<evidence type="ECO:0000256" key="2">
    <source>
        <dbReference type="ARBA" id="ARBA00022737"/>
    </source>
</evidence>
<reference evidence="9" key="2">
    <citation type="submission" date="2025-09" db="UniProtKB">
        <authorList>
            <consortium name="Ensembl"/>
        </authorList>
    </citation>
    <scope>IDENTIFICATION</scope>
</reference>
<feature type="domain" description="CHORD" evidence="8">
    <location>
        <begin position="5"/>
        <end position="64"/>
    </location>
</feature>
<organism evidence="9 10">
    <name type="scientific">Cyprinus carpio</name>
    <name type="common">Common carp</name>
    <dbReference type="NCBI Taxonomy" id="7962"/>
    <lineage>
        <taxon>Eukaryota</taxon>
        <taxon>Metazoa</taxon>
        <taxon>Chordata</taxon>
        <taxon>Craniata</taxon>
        <taxon>Vertebrata</taxon>
        <taxon>Euteleostomi</taxon>
        <taxon>Actinopterygii</taxon>
        <taxon>Neopterygii</taxon>
        <taxon>Teleostei</taxon>
        <taxon>Ostariophysi</taxon>
        <taxon>Cypriniformes</taxon>
        <taxon>Cyprinidae</taxon>
        <taxon>Cyprininae</taxon>
        <taxon>Cyprinus</taxon>
    </lineage>
</organism>
<dbReference type="Gene3D" id="4.10.1130.20">
    <property type="match status" value="2"/>
</dbReference>
<dbReference type="FunFam" id="4.10.1130.20:FF:000001">
    <property type="entry name" value="Cysteine and histidine-rich domain-containing protein 1"/>
    <property type="match status" value="1"/>
</dbReference>
<dbReference type="Gene3D" id="2.60.40.790">
    <property type="match status" value="1"/>
</dbReference>
<dbReference type="AlphaFoldDB" id="A0A8C1GHH4"/>
<proteinExistence type="predicted"/>
<dbReference type="FunFam" id="2.60.40.790:FF:000017">
    <property type="entry name" value="Cysteine and histidine-rich domain-containing protein 1"/>
    <property type="match status" value="1"/>
</dbReference>
<dbReference type="PANTHER" id="PTHR46983">
    <property type="entry name" value="CYSTEINE AND HISTIDINE-RICH DOMAIN-CONTAINING PROTEIN 1"/>
    <property type="match status" value="1"/>
</dbReference>
<feature type="domain" description="CHORD" evidence="8">
    <location>
        <begin position="187"/>
        <end position="246"/>
    </location>
</feature>
<evidence type="ECO:0000256" key="3">
    <source>
        <dbReference type="ARBA" id="ARBA00022833"/>
    </source>
</evidence>
<evidence type="ECO:0000259" key="8">
    <source>
        <dbReference type="PROSITE" id="PS51401"/>
    </source>
</evidence>
<dbReference type="CDD" id="cd06488">
    <property type="entry name" value="p23_melusin_like"/>
    <property type="match status" value="1"/>
</dbReference>
<dbReference type="GO" id="GO:0046872">
    <property type="term" value="F:metal ion binding"/>
    <property type="evidence" value="ECO:0007669"/>
    <property type="project" value="UniProtKB-KW"/>
</dbReference>
<dbReference type="InterPro" id="IPR008978">
    <property type="entry name" value="HSP20-like_chaperone"/>
</dbReference>
<keyword evidence="1" id="KW-0479">Metal-binding</keyword>
<dbReference type="InterPro" id="IPR007052">
    <property type="entry name" value="CS_dom"/>
</dbReference>
<reference evidence="9" key="1">
    <citation type="submission" date="2025-08" db="UniProtKB">
        <authorList>
            <consortium name="Ensembl"/>
        </authorList>
    </citation>
    <scope>IDENTIFICATION</scope>
</reference>
<dbReference type="PANTHER" id="PTHR46983:SF4">
    <property type="entry name" value="CYSTEINE AND HISTIDINE-RICH DOMAIN-CONTAINING PROTEIN 1"/>
    <property type="match status" value="1"/>
</dbReference>
<keyword evidence="3" id="KW-0862">Zinc</keyword>
<sequence length="370" mass="41462">MSVLCYNKGCGQRFDPDKNSDDACTYHPGVPVFHDALKGWSCCKRRTTDFSDFLSIAGCTKGPHNQKKPSEPVKPEVKSSVDKNVNDVKPKFNECITQAPKPLESIQRPSPDEPFSILQQKISPSLKQALEKLKLTEENAQEIKGKNIAIILSPPFYSMFVCYSDAFYSLSCIIEEDSDEIKIGTSCKNGGCSKTFSGPASDEETCLYHAGVPIFHEGMKYWSCCKRKTSDFNTFLSQEGCTQGKHQWKKKDTGKKVVPCRFDWHQTGSQVIISIYSKNSVPELSSVEGNSTVLKIHIIFEGEKEFEQQISLWGVIDASRSMVNMMATKIEVVLKKAEPMSWARLDLPPVAPPKENEKEKDVDSEDECDD</sequence>
<evidence type="ECO:0000259" key="7">
    <source>
        <dbReference type="PROSITE" id="PS51203"/>
    </source>
</evidence>
<keyword evidence="2" id="KW-0677">Repeat</keyword>
<dbReference type="FunFam" id="4.10.1130.20:FF:000002">
    <property type="entry name" value="cysteine and histidine-rich domain-containing protein 1"/>
    <property type="match status" value="1"/>
</dbReference>
<evidence type="ECO:0000313" key="10">
    <source>
        <dbReference type="Proteomes" id="UP000694427"/>
    </source>
</evidence>
<feature type="region of interest" description="Disordered" evidence="6">
    <location>
        <begin position="345"/>
        <end position="370"/>
    </location>
</feature>
<dbReference type="PROSITE" id="PS51401">
    <property type="entry name" value="CHORD"/>
    <property type="match status" value="2"/>
</dbReference>